<organism evidence="1">
    <name type="scientific">Siphoviridae sp. ctij073</name>
    <dbReference type="NCBI Taxonomy" id="2825625"/>
    <lineage>
        <taxon>Viruses</taxon>
        <taxon>Duplodnaviria</taxon>
        <taxon>Heunggongvirae</taxon>
        <taxon>Uroviricota</taxon>
        <taxon>Caudoviricetes</taxon>
    </lineage>
</organism>
<evidence type="ECO:0000313" key="1">
    <source>
        <dbReference type="EMBL" id="DAF91264.1"/>
    </source>
</evidence>
<proteinExistence type="predicted"/>
<dbReference type="InterPro" id="IPR006448">
    <property type="entry name" value="Phage_term_ssu_P27"/>
</dbReference>
<accession>A0A8S5U9X4</accession>
<name>A0A8S5U9X4_9CAUD</name>
<sequence>MTKHLTLAETAARAEAEGELLTHVELAPDKPPALLKGDGAARRYWAAILGRMDNVLLLDSLDTEVMAIYCTMLSRRDKLQKASRVKGIEPKDAVALSTELQKLEKSILSYAKDLGLTPAGRAQLARKRAAAVEVDPDADLYG</sequence>
<reference evidence="1" key="1">
    <citation type="journal article" date="2021" name="Proc. Natl. Acad. Sci. U.S.A.">
        <title>A Catalog of Tens of Thousands of Viruses from Human Metagenomes Reveals Hidden Associations with Chronic Diseases.</title>
        <authorList>
            <person name="Tisza M.J."/>
            <person name="Buck C.B."/>
        </authorList>
    </citation>
    <scope>NUCLEOTIDE SEQUENCE</scope>
    <source>
        <strain evidence="1">Ctij073</strain>
    </source>
</reference>
<dbReference type="Pfam" id="PF05119">
    <property type="entry name" value="Terminase_4"/>
    <property type="match status" value="1"/>
</dbReference>
<dbReference type="EMBL" id="BK016048">
    <property type="protein sequence ID" value="DAF91264.1"/>
    <property type="molecule type" value="Genomic_DNA"/>
</dbReference>
<protein>
    <submittedName>
        <fullName evidence="1">Terminase small subunit</fullName>
    </submittedName>
</protein>